<gene>
    <name evidence="1" type="ORF">KC19_VG014000</name>
</gene>
<organism evidence="1 2">
    <name type="scientific">Ceratodon purpureus</name>
    <name type="common">Fire moss</name>
    <name type="synonym">Dicranum purpureum</name>
    <dbReference type="NCBI Taxonomy" id="3225"/>
    <lineage>
        <taxon>Eukaryota</taxon>
        <taxon>Viridiplantae</taxon>
        <taxon>Streptophyta</taxon>
        <taxon>Embryophyta</taxon>
        <taxon>Bryophyta</taxon>
        <taxon>Bryophytina</taxon>
        <taxon>Bryopsida</taxon>
        <taxon>Dicranidae</taxon>
        <taxon>Pseudoditrichales</taxon>
        <taxon>Ditrichaceae</taxon>
        <taxon>Ceratodon</taxon>
    </lineage>
</organism>
<evidence type="ECO:0000313" key="1">
    <source>
        <dbReference type="EMBL" id="KAG0571470.1"/>
    </source>
</evidence>
<dbReference type="EMBL" id="CM026426">
    <property type="protein sequence ID" value="KAG0571470.1"/>
    <property type="molecule type" value="Genomic_DNA"/>
</dbReference>
<proteinExistence type="predicted"/>
<keyword evidence="2" id="KW-1185">Reference proteome</keyword>
<comment type="caution">
    <text evidence="1">The sequence shown here is derived from an EMBL/GenBank/DDBJ whole genome shotgun (WGS) entry which is preliminary data.</text>
</comment>
<dbReference type="Proteomes" id="UP000822688">
    <property type="component" value="Chromosome V"/>
</dbReference>
<evidence type="ECO:0000313" key="2">
    <source>
        <dbReference type="Proteomes" id="UP000822688"/>
    </source>
</evidence>
<name>A0A8T0HKX3_CERPU</name>
<protein>
    <submittedName>
        <fullName evidence="1">Uncharacterized protein</fullName>
    </submittedName>
</protein>
<reference evidence="1" key="1">
    <citation type="submission" date="2020-06" db="EMBL/GenBank/DDBJ databases">
        <title>WGS assembly of Ceratodon purpureus strain R40.</title>
        <authorList>
            <person name="Carey S.B."/>
            <person name="Jenkins J."/>
            <person name="Shu S."/>
            <person name="Lovell J.T."/>
            <person name="Sreedasyam A."/>
            <person name="Maumus F."/>
            <person name="Tiley G.P."/>
            <person name="Fernandez-Pozo N."/>
            <person name="Barry K."/>
            <person name="Chen C."/>
            <person name="Wang M."/>
            <person name="Lipzen A."/>
            <person name="Daum C."/>
            <person name="Saski C.A."/>
            <person name="Payton A.C."/>
            <person name="Mcbreen J.C."/>
            <person name="Conrad R.E."/>
            <person name="Kollar L.M."/>
            <person name="Olsson S."/>
            <person name="Huttunen S."/>
            <person name="Landis J.B."/>
            <person name="Wickett N.J."/>
            <person name="Johnson M.G."/>
            <person name="Rensing S.A."/>
            <person name="Grimwood J."/>
            <person name="Schmutz J."/>
            <person name="Mcdaniel S.F."/>
        </authorList>
    </citation>
    <scope>NUCLEOTIDE SEQUENCE</scope>
    <source>
        <strain evidence="1">R40</strain>
    </source>
</reference>
<accession>A0A8T0HKX3</accession>
<sequence length="125" mass="13666">MQGKQNTSCLQPLRYTNTSFFPHILHIAVDPILSTGSAKHCLDVTFVWLDCERGVILSRLSFSHDDVSEVSLAIIPDTITATSFNVGSITFVARLAHATCLIPMDAKDLDASGFLQDGIRQSDEV</sequence>
<dbReference type="AlphaFoldDB" id="A0A8T0HKX3"/>